<reference evidence="1 2" key="1">
    <citation type="journal article" date="2019" name="Sci. Rep.">
        <title>Orb-weaving spider Araneus ventricosus genome elucidates the spidroin gene catalogue.</title>
        <authorList>
            <person name="Kono N."/>
            <person name="Nakamura H."/>
            <person name="Ohtoshi R."/>
            <person name="Moran D.A.P."/>
            <person name="Shinohara A."/>
            <person name="Yoshida Y."/>
            <person name="Fujiwara M."/>
            <person name="Mori M."/>
            <person name="Tomita M."/>
            <person name="Arakawa K."/>
        </authorList>
    </citation>
    <scope>NUCLEOTIDE SEQUENCE [LARGE SCALE GENOMIC DNA]</scope>
</reference>
<dbReference type="AlphaFoldDB" id="A0A4Y2VXT4"/>
<dbReference type="EMBL" id="BGPR01052196">
    <property type="protein sequence ID" value="GBO29064.1"/>
    <property type="molecule type" value="Genomic_DNA"/>
</dbReference>
<dbReference type="Proteomes" id="UP000499080">
    <property type="component" value="Unassembled WGS sequence"/>
</dbReference>
<dbReference type="PANTHER" id="PTHR47331">
    <property type="entry name" value="PHD-TYPE DOMAIN-CONTAINING PROTEIN"/>
    <property type="match status" value="1"/>
</dbReference>
<evidence type="ECO:0000313" key="1">
    <source>
        <dbReference type="EMBL" id="GBO29064.1"/>
    </source>
</evidence>
<comment type="caution">
    <text evidence="1">The sequence shown here is derived from an EMBL/GenBank/DDBJ whole genome shotgun (WGS) entry which is preliminary data.</text>
</comment>
<name>A0A4Y2VXT4_ARAVE</name>
<proteinExistence type="predicted"/>
<sequence length="91" mass="10694">MGHYIVQIAFLKETSCLGESKQTAIRRSNSLWRKLEANPNLQQLYRNFIYEYLDMGHTEQVFEVSKPTVAYYISHHVVLRPIPNSHRLGLF</sequence>
<accession>A0A4Y2VXT4</accession>
<evidence type="ECO:0000313" key="2">
    <source>
        <dbReference type="Proteomes" id="UP000499080"/>
    </source>
</evidence>
<dbReference type="OrthoDB" id="7552578at2759"/>
<organism evidence="1 2">
    <name type="scientific">Araneus ventricosus</name>
    <name type="common">Orbweaver spider</name>
    <name type="synonym">Epeira ventricosa</name>
    <dbReference type="NCBI Taxonomy" id="182803"/>
    <lineage>
        <taxon>Eukaryota</taxon>
        <taxon>Metazoa</taxon>
        <taxon>Ecdysozoa</taxon>
        <taxon>Arthropoda</taxon>
        <taxon>Chelicerata</taxon>
        <taxon>Arachnida</taxon>
        <taxon>Araneae</taxon>
        <taxon>Araneomorphae</taxon>
        <taxon>Entelegynae</taxon>
        <taxon>Araneoidea</taxon>
        <taxon>Araneidae</taxon>
        <taxon>Araneus</taxon>
    </lineage>
</organism>
<keyword evidence="2" id="KW-1185">Reference proteome</keyword>
<dbReference type="PANTHER" id="PTHR47331:SF1">
    <property type="entry name" value="GAG-LIKE PROTEIN"/>
    <property type="match status" value="1"/>
</dbReference>
<gene>
    <name evidence="1" type="ORF">AVEN_173471_1</name>
</gene>
<protein>
    <submittedName>
        <fullName evidence="1">Uncharacterized protein</fullName>
    </submittedName>
</protein>